<sequence length="171" mass="19764">MSITQHSKENTPDIMNVDEMSTDTQDNTDPDEINSPDTQDNIDPDEINSPDSNDQTILVTIAPNVKYVEINNSIKIVQNIYDIDISDINVGDWLLVQYHSDMYICKVSKIGVIEFEREFLRKKPSLKKDSDFMLFVYPQVPDLYEFMYDQIIGKLDPPAIKRGIHKFNVIF</sequence>
<dbReference type="AlphaFoldDB" id="A0AAV0XXN3"/>
<reference evidence="2 3" key="1">
    <citation type="submission" date="2023-01" db="EMBL/GenBank/DDBJ databases">
        <authorList>
            <person name="Whitehead M."/>
        </authorList>
    </citation>
    <scope>NUCLEOTIDE SEQUENCE [LARGE SCALE GENOMIC DNA]</scope>
</reference>
<proteinExistence type="predicted"/>
<dbReference type="EMBL" id="CARXXK010001085">
    <property type="protein sequence ID" value="CAI6372931.1"/>
    <property type="molecule type" value="Genomic_DNA"/>
</dbReference>
<protein>
    <submittedName>
        <fullName evidence="2">Uncharacterized protein</fullName>
    </submittedName>
</protein>
<dbReference type="Proteomes" id="UP001160148">
    <property type="component" value="Unassembled WGS sequence"/>
</dbReference>
<accession>A0AAV0XXN3</accession>
<keyword evidence="3" id="KW-1185">Reference proteome</keyword>
<feature type="region of interest" description="Disordered" evidence="1">
    <location>
        <begin position="1"/>
        <end position="53"/>
    </location>
</feature>
<evidence type="ECO:0000256" key="1">
    <source>
        <dbReference type="SAM" id="MobiDB-lite"/>
    </source>
</evidence>
<organism evidence="2 3">
    <name type="scientific">Macrosiphum euphorbiae</name>
    <name type="common">potato aphid</name>
    <dbReference type="NCBI Taxonomy" id="13131"/>
    <lineage>
        <taxon>Eukaryota</taxon>
        <taxon>Metazoa</taxon>
        <taxon>Ecdysozoa</taxon>
        <taxon>Arthropoda</taxon>
        <taxon>Hexapoda</taxon>
        <taxon>Insecta</taxon>
        <taxon>Pterygota</taxon>
        <taxon>Neoptera</taxon>
        <taxon>Paraneoptera</taxon>
        <taxon>Hemiptera</taxon>
        <taxon>Sternorrhyncha</taxon>
        <taxon>Aphidomorpha</taxon>
        <taxon>Aphidoidea</taxon>
        <taxon>Aphididae</taxon>
        <taxon>Macrosiphini</taxon>
        <taxon>Macrosiphum</taxon>
    </lineage>
</organism>
<gene>
    <name evidence="2" type="ORF">MEUPH1_LOCUS26740</name>
</gene>
<comment type="caution">
    <text evidence="2">The sequence shown here is derived from an EMBL/GenBank/DDBJ whole genome shotgun (WGS) entry which is preliminary data.</text>
</comment>
<feature type="compositionally biased region" description="Basic and acidic residues" evidence="1">
    <location>
        <begin position="1"/>
        <end position="11"/>
    </location>
</feature>
<evidence type="ECO:0000313" key="3">
    <source>
        <dbReference type="Proteomes" id="UP001160148"/>
    </source>
</evidence>
<evidence type="ECO:0000313" key="2">
    <source>
        <dbReference type="EMBL" id="CAI6372931.1"/>
    </source>
</evidence>
<name>A0AAV0XXN3_9HEMI</name>
<feature type="compositionally biased region" description="Acidic residues" evidence="1">
    <location>
        <begin position="26"/>
        <end position="48"/>
    </location>
</feature>